<keyword evidence="1" id="KW-0479">Metal-binding</keyword>
<dbReference type="Proteomes" id="UP001396334">
    <property type="component" value="Unassembled WGS sequence"/>
</dbReference>
<keyword evidence="1" id="KW-0862">Zinc</keyword>
<gene>
    <name evidence="3" type="ORF">V6N11_020203</name>
</gene>
<accession>A0ABR2Q7Q7</accession>
<evidence type="ECO:0000313" key="4">
    <source>
        <dbReference type="Proteomes" id="UP001396334"/>
    </source>
</evidence>
<dbReference type="SUPFAM" id="SSF57756">
    <property type="entry name" value="Retrovirus zinc finger-like domains"/>
    <property type="match status" value="1"/>
</dbReference>
<evidence type="ECO:0000256" key="1">
    <source>
        <dbReference type="PROSITE-ProRule" id="PRU00047"/>
    </source>
</evidence>
<protein>
    <recommendedName>
        <fullName evidence="2">CCHC-type domain-containing protein</fullName>
    </recommendedName>
</protein>
<name>A0ABR2Q7Q7_9ROSI</name>
<reference evidence="3 4" key="1">
    <citation type="journal article" date="2024" name="G3 (Bethesda)">
        <title>Genome assembly of Hibiscus sabdariffa L. provides insights into metabolisms of medicinal natural products.</title>
        <authorList>
            <person name="Kim T."/>
        </authorList>
    </citation>
    <scope>NUCLEOTIDE SEQUENCE [LARGE SCALE GENOMIC DNA]</scope>
    <source>
        <strain evidence="3">TK-2024</strain>
        <tissue evidence="3">Old leaves</tissue>
    </source>
</reference>
<evidence type="ECO:0000313" key="3">
    <source>
        <dbReference type="EMBL" id="KAK8996704.1"/>
    </source>
</evidence>
<feature type="domain" description="CCHC-type" evidence="2">
    <location>
        <begin position="87"/>
        <end position="101"/>
    </location>
</feature>
<keyword evidence="1" id="KW-0863">Zinc-finger</keyword>
<sequence>MPADIQENVEARRKWKIKCRKALFALRTFISKEFIDHMAKSLDPEAVLFSKGKHYKKYTYRKSNKEKTDKGKANVSYSARNQNVFNCNRCGKPGHIKKYCRMKLSKVNVASDKDDDE</sequence>
<organism evidence="3 4">
    <name type="scientific">Hibiscus sabdariffa</name>
    <name type="common">roselle</name>
    <dbReference type="NCBI Taxonomy" id="183260"/>
    <lineage>
        <taxon>Eukaryota</taxon>
        <taxon>Viridiplantae</taxon>
        <taxon>Streptophyta</taxon>
        <taxon>Embryophyta</taxon>
        <taxon>Tracheophyta</taxon>
        <taxon>Spermatophyta</taxon>
        <taxon>Magnoliopsida</taxon>
        <taxon>eudicotyledons</taxon>
        <taxon>Gunneridae</taxon>
        <taxon>Pentapetalae</taxon>
        <taxon>rosids</taxon>
        <taxon>malvids</taxon>
        <taxon>Malvales</taxon>
        <taxon>Malvaceae</taxon>
        <taxon>Malvoideae</taxon>
        <taxon>Hibiscus</taxon>
    </lineage>
</organism>
<dbReference type="PROSITE" id="PS50158">
    <property type="entry name" value="ZF_CCHC"/>
    <property type="match status" value="1"/>
</dbReference>
<dbReference type="EMBL" id="JBBPBN010000043">
    <property type="protein sequence ID" value="KAK8996704.1"/>
    <property type="molecule type" value="Genomic_DNA"/>
</dbReference>
<dbReference type="InterPro" id="IPR001878">
    <property type="entry name" value="Znf_CCHC"/>
</dbReference>
<evidence type="ECO:0000259" key="2">
    <source>
        <dbReference type="PROSITE" id="PS50158"/>
    </source>
</evidence>
<comment type="caution">
    <text evidence="3">The sequence shown here is derived from an EMBL/GenBank/DDBJ whole genome shotgun (WGS) entry which is preliminary data.</text>
</comment>
<keyword evidence="4" id="KW-1185">Reference proteome</keyword>
<proteinExistence type="predicted"/>
<dbReference type="InterPro" id="IPR036875">
    <property type="entry name" value="Znf_CCHC_sf"/>
</dbReference>